<evidence type="ECO:0000256" key="3">
    <source>
        <dbReference type="ARBA" id="ARBA00023002"/>
    </source>
</evidence>
<keyword evidence="6" id="KW-1185">Reference proteome</keyword>
<keyword evidence="3 5" id="KW-0560">Oxidoreductase</keyword>
<evidence type="ECO:0000256" key="2">
    <source>
        <dbReference type="ARBA" id="ARBA00022643"/>
    </source>
</evidence>
<dbReference type="PANTHER" id="PTHR43408">
    <property type="entry name" value="FMN REDUCTASE (NADPH)"/>
    <property type="match status" value="1"/>
</dbReference>
<dbReference type="Gene3D" id="3.40.50.360">
    <property type="match status" value="1"/>
</dbReference>
<dbReference type="RefSeq" id="WP_389220598.1">
    <property type="nucleotide sequence ID" value="NZ_JBIACJ010000007.1"/>
</dbReference>
<dbReference type="InterPro" id="IPR029039">
    <property type="entry name" value="Flavoprotein-like_sf"/>
</dbReference>
<dbReference type="EC" id="1.-.-.-" evidence="5"/>
<proteinExistence type="predicted"/>
<keyword evidence="1" id="KW-0285">Flavoprotein</keyword>
<protein>
    <submittedName>
        <fullName evidence="5">NADPH-dependent FMN reductase</fullName>
        <ecNumber evidence="5">1.-.-.-</ecNumber>
    </submittedName>
</protein>
<name>A0ABW6K391_9BACI</name>
<evidence type="ECO:0000313" key="6">
    <source>
        <dbReference type="Proteomes" id="UP001601058"/>
    </source>
</evidence>
<comment type="caution">
    <text evidence="5">The sequence shown here is derived from an EMBL/GenBank/DDBJ whole genome shotgun (WGS) entry which is preliminary data.</text>
</comment>
<sequence length="182" mass="20533">MKILGISGTIIGAKTAILVETVLKKMKEKYPDTEIEMLDLREYNIEFCDGRNPDLYNDDTKKMIKIISDADFYLIGFPIFNGSFPAPLKNVFDLVHPAVFRHKVMGFVANGGTYQHYLVVENQLKPIAGYLRSFVAPSYVYANGEHFNAANEIIDEEVLSRIDALAEELIIMQKGLAIKKPE</sequence>
<feature type="domain" description="NADPH-dependent FMN reductase-like" evidence="4">
    <location>
        <begin position="1"/>
        <end position="143"/>
    </location>
</feature>
<dbReference type="GO" id="GO:0016491">
    <property type="term" value="F:oxidoreductase activity"/>
    <property type="evidence" value="ECO:0007669"/>
    <property type="project" value="UniProtKB-KW"/>
</dbReference>
<evidence type="ECO:0000259" key="4">
    <source>
        <dbReference type="Pfam" id="PF03358"/>
    </source>
</evidence>
<reference evidence="5 6" key="1">
    <citation type="submission" date="2024-08" db="EMBL/GenBank/DDBJ databases">
        <title>Two novel Cytobacillus novel species.</title>
        <authorList>
            <person name="Liu G."/>
        </authorList>
    </citation>
    <scope>NUCLEOTIDE SEQUENCE [LARGE SCALE GENOMIC DNA]</scope>
    <source>
        <strain evidence="5 6">FJAT-53684</strain>
    </source>
</reference>
<dbReference type="Proteomes" id="UP001601058">
    <property type="component" value="Unassembled WGS sequence"/>
</dbReference>
<dbReference type="InterPro" id="IPR005025">
    <property type="entry name" value="FMN_Rdtase-like_dom"/>
</dbReference>
<dbReference type="InterPro" id="IPR051814">
    <property type="entry name" value="NAD(P)H-dep_FMN_reductase"/>
</dbReference>
<gene>
    <name evidence="5" type="ORF">ACFYKT_13880</name>
</gene>
<dbReference type="PANTHER" id="PTHR43408:SF2">
    <property type="entry name" value="FMN REDUCTASE (NADPH)"/>
    <property type="match status" value="1"/>
</dbReference>
<keyword evidence="2" id="KW-0288">FMN</keyword>
<organism evidence="5 6">
    <name type="scientific">Cytobacillus mangrovibacter</name>
    <dbReference type="NCBI Taxonomy" id="3299024"/>
    <lineage>
        <taxon>Bacteria</taxon>
        <taxon>Bacillati</taxon>
        <taxon>Bacillota</taxon>
        <taxon>Bacilli</taxon>
        <taxon>Bacillales</taxon>
        <taxon>Bacillaceae</taxon>
        <taxon>Cytobacillus</taxon>
    </lineage>
</organism>
<accession>A0ABW6K391</accession>
<dbReference type="SUPFAM" id="SSF52218">
    <property type="entry name" value="Flavoproteins"/>
    <property type="match status" value="1"/>
</dbReference>
<dbReference type="EMBL" id="JBIACJ010000007">
    <property type="protein sequence ID" value="MFE8697428.1"/>
    <property type="molecule type" value="Genomic_DNA"/>
</dbReference>
<dbReference type="Pfam" id="PF03358">
    <property type="entry name" value="FMN_red"/>
    <property type="match status" value="1"/>
</dbReference>
<evidence type="ECO:0000256" key="1">
    <source>
        <dbReference type="ARBA" id="ARBA00022630"/>
    </source>
</evidence>
<evidence type="ECO:0000313" key="5">
    <source>
        <dbReference type="EMBL" id="MFE8697428.1"/>
    </source>
</evidence>